<accession>A0A3P7JL03</accession>
<proteinExistence type="predicted"/>
<keyword evidence="3" id="KW-1185">Reference proteome</keyword>
<evidence type="ECO:0000313" key="3">
    <source>
        <dbReference type="Proteomes" id="UP000270094"/>
    </source>
</evidence>
<protein>
    <submittedName>
        <fullName evidence="2">Uncharacterized protein</fullName>
    </submittedName>
</protein>
<feature type="region of interest" description="Disordered" evidence="1">
    <location>
        <begin position="51"/>
        <end position="75"/>
    </location>
</feature>
<name>A0A3P7JL03_STRVU</name>
<feature type="compositionally biased region" description="Polar residues" evidence="1">
    <location>
        <begin position="51"/>
        <end position="68"/>
    </location>
</feature>
<dbReference type="OrthoDB" id="5815649at2759"/>
<organism evidence="2 3">
    <name type="scientific">Strongylus vulgaris</name>
    <name type="common">Blood worm</name>
    <dbReference type="NCBI Taxonomy" id="40348"/>
    <lineage>
        <taxon>Eukaryota</taxon>
        <taxon>Metazoa</taxon>
        <taxon>Ecdysozoa</taxon>
        <taxon>Nematoda</taxon>
        <taxon>Chromadorea</taxon>
        <taxon>Rhabditida</taxon>
        <taxon>Rhabditina</taxon>
        <taxon>Rhabditomorpha</taxon>
        <taxon>Strongyloidea</taxon>
        <taxon>Strongylidae</taxon>
        <taxon>Strongylus</taxon>
    </lineage>
</organism>
<reference evidence="2 3" key="1">
    <citation type="submission" date="2018-11" db="EMBL/GenBank/DDBJ databases">
        <authorList>
            <consortium name="Pathogen Informatics"/>
        </authorList>
    </citation>
    <scope>NUCLEOTIDE SEQUENCE [LARGE SCALE GENOMIC DNA]</scope>
</reference>
<dbReference type="EMBL" id="UYYB01097887">
    <property type="protein sequence ID" value="VDM76857.1"/>
    <property type="molecule type" value="Genomic_DNA"/>
</dbReference>
<dbReference type="Proteomes" id="UP000270094">
    <property type="component" value="Unassembled WGS sequence"/>
</dbReference>
<dbReference type="AlphaFoldDB" id="A0A3P7JL03"/>
<sequence>MPWSYNEKDRRKMDMKLWNGSLAKKTSSRGPPTRSADVFVARMDQLNSQLVTSNGPGQTSPPHFNTNIVDDASER</sequence>
<gene>
    <name evidence="2" type="ORF">SVUK_LOCUS11855</name>
</gene>
<evidence type="ECO:0000256" key="1">
    <source>
        <dbReference type="SAM" id="MobiDB-lite"/>
    </source>
</evidence>
<evidence type="ECO:0000313" key="2">
    <source>
        <dbReference type="EMBL" id="VDM76857.1"/>
    </source>
</evidence>